<organism evidence="3 4">
    <name type="scientific">Rheinheimera lutimaris</name>
    <dbReference type="NCBI Taxonomy" id="2740584"/>
    <lineage>
        <taxon>Bacteria</taxon>
        <taxon>Pseudomonadati</taxon>
        <taxon>Pseudomonadota</taxon>
        <taxon>Gammaproteobacteria</taxon>
        <taxon>Chromatiales</taxon>
        <taxon>Chromatiaceae</taxon>
        <taxon>Rheinheimera</taxon>
    </lineage>
</organism>
<accession>A0A7Y5APX0</accession>
<dbReference type="Pfam" id="PF17680">
    <property type="entry name" value="FlgO"/>
    <property type="match status" value="1"/>
</dbReference>
<dbReference type="Proteomes" id="UP000523161">
    <property type="component" value="Unassembled WGS sequence"/>
</dbReference>
<name>A0A7Y5APX0_9GAMM</name>
<dbReference type="PIRSF" id="PIRSF028688">
    <property type="entry name" value="UCP_imp_028688"/>
    <property type="match status" value="1"/>
</dbReference>
<evidence type="ECO:0000256" key="1">
    <source>
        <dbReference type="SAM" id="SignalP"/>
    </source>
</evidence>
<keyword evidence="4" id="KW-1185">Reference proteome</keyword>
<sequence>MKVIIYRVLAVLLAGCSVAGCSSVTPAGQAAKQPALSEYPLHYYTQQLADSLFTQVPAQSTLARPAAEIAVATFLPVNSLSLIAADDAQIQLANQLSESMLTHARQRGFVVYDYRLREQLLLQSDHEQALSRQLADIGNLSDADTLLVGTYTVMEDGMLLNARLISIRNKQVLAAASGFVPHNVLWSRQQVGKRGDKLYRQRYTGEQR</sequence>
<dbReference type="AlphaFoldDB" id="A0A7Y5APX0"/>
<feature type="chain" id="PRO_5031236784" description="FlgO domain-containing protein" evidence="1">
    <location>
        <begin position="20"/>
        <end position="208"/>
    </location>
</feature>
<dbReference type="InterPro" id="IPR041215">
    <property type="entry name" value="FlgO_dom"/>
</dbReference>
<evidence type="ECO:0000259" key="2">
    <source>
        <dbReference type="Pfam" id="PF17680"/>
    </source>
</evidence>
<protein>
    <recommendedName>
        <fullName evidence="2">FlgO domain-containing protein</fullName>
    </recommendedName>
</protein>
<reference evidence="3 4" key="1">
    <citation type="submission" date="2020-06" db="EMBL/GenBank/DDBJ databases">
        <title>Rheinheimera sp. nov., a marine bacterium isolated from coastal.</title>
        <authorList>
            <person name="Yu Q."/>
            <person name="Qi Y."/>
            <person name="Pu J."/>
        </authorList>
    </citation>
    <scope>NUCLEOTIDE SEQUENCE [LARGE SCALE GENOMIC DNA]</scope>
    <source>
        <strain evidence="3 4">YQF-2</strain>
    </source>
</reference>
<keyword evidence="1" id="KW-0732">Signal</keyword>
<proteinExistence type="predicted"/>
<feature type="domain" description="FlgO" evidence="2">
    <location>
        <begin position="46"/>
        <end position="184"/>
    </location>
</feature>
<dbReference type="EMBL" id="JABSOD010000005">
    <property type="protein sequence ID" value="NRQ42353.1"/>
    <property type="molecule type" value="Genomic_DNA"/>
</dbReference>
<comment type="caution">
    <text evidence="3">The sequence shown here is derived from an EMBL/GenBank/DDBJ whole genome shotgun (WGS) entry which is preliminary data.</text>
</comment>
<feature type="signal peptide" evidence="1">
    <location>
        <begin position="1"/>
        <end position="19"/>
    </location>
</feature>
<evidence type="ECO:0000313" key="3">
    <source>
        <dbReference type="EMBL" id="NRQ42353.1"/>
    </source>
</evidence>
<dbReference type="PROSITE" id="PS51257">
    <property type="entry name" value="PROKAR_LIPOPROTEIN"/>
    <property type="match status" value="1"/>
</dbReference>
<dbReference type="RefSeq" id="WP_173500589.1">
    <property type="nucleotide sequence ID" value="NZ_JABSOD010000005.1"/>
</dbReference>
<gene>
    <name evidence="3" type="ORF">HRH59_07185</name>
</gene>
<evidence type="ECO:0000313" key="4">
    <source>
        <dbReference type="Proteomes" id="UP000523161"/>
    </source>
</evidence>
<dbReference type="InterPro" id="IPR014549">
    <property type="entry name" value="FlgO"/>
</dbReference>